<organism evidence="2 3">
    <name type="scientific">Pseudolycoriella hygida</name>
    <dbReference type="NCBI Taxonomy" id="35572"/>
    <lineage>
        <taxon>Eukaryota</taxon>
        <taxon>Metazoa</taxon>
        <taxon>Ecdysozoa</taxon>
        <taxon>Arthropoda</taxon>
        <taxon>Hexapoda</taxon>
        <taxon>Insecta</taxon>
        <taxon>Pterygota</taxon>
        <taxon>Neoptera</taxon>
        <taxon>Endopterygota</taxon>
        <taxon>Diptera</taxon>
        <taxon>Nematocera</taxon>
        <taxon>Sciaroidea</taxon>
        <taxon>Sciaridae</taxon>
        <taxon>Pseudolycoriella</taxon>
    </lineage>
</organism>
<dbReference type="OrthoDB" id="7771980at2759"/>
<evidence type="ECO:0000256" key="1">
    <source>
        <dbReference type="SAM" id="SignalP"/>
    </source>
</evidence>
<comment type="caution">
    <text evidence="2">The sequence shown here is derived from an EMBL/GenBank/DDBJ whole genome shotgun (WGS) entry which is preliminary data.</text>
</comment>
<gene>
    <name evidence="2" type="ORF">Bhyg_05102</name>
</gene>
<reference evidence="2" key="1">
    <citation type="submission" date="2022-07" db="EMBL/GenBank/DDBJ databases">
        <authorList>
            <person name="Trinca V."/>
            <person name="Uliana J.V.C."/>
            <person name="Torres T.T."/>
            <person name="Ward R.J."/>
            <person name="Monesi N."/>
        </authorList>
    </citation>
    <scope>NUCLEOTIDE SEQUENCE</scope>
    <source>
        <strain evidence="2">HSMRA1968</strain>
        <tissue evidence="2">Whole embryos</tissue>
    </source>
</reference>
<feature type="signal peptide" evidence="1">
    <location>
        <begin position="1"/>
        <end position="26"/>
    </location>
</feature>
<keyword evidence="3" id="KW-1185">Reference proteome</keyword>
<evidence type="ECO:0008006" key="4">
    <source>
        <dbReference type="Google" id="ProtNLM"/>
    </source>
</evidence>
<evidence type="ECO:0000313" key="3">
    <source>
        <dbReference type="Proteomes" id="UP001151699"/>
    </source>
</evidence>
<name>A0A9Q0NHM4_9DIPT</name>
<dbReference type="EMBL" id="WJQU01000001">
    <property type="protein sequence ID" value="KAJ6649861.1"/>
    <property type="molecule type" value="Genomic_DNA"/>
</dbReference>
<proteinExistence type="predicted"/>
<evidence type="ECO:0000313" key="2">
    <source>
        <dbReference type="EMBL" id="KAJ6649861.1"/>
    </source>
</evidence>
<dbReference type="AlphaFoldDB" id="A0A9Q0NHM4"/>
<feature type="chain" id="PRO_5040136886" description="Secreted protein" evidence="1">
    <location>
        <begin position="27"/>
        <end position="234"/>
    </location>
</feature>
<sequence length="234" mass="26718">MFSNEKYLLSVGVQLLIFSLLNESSGQLIAWEDYLQNVAKTFIKSLEEREITGSGMPLRDFNATINQTLYDVDAIGTAKFHSGFIAKIDASGILSTSYRSQVVETYSNVLCFVTFDGVQTVYDVDYEYSDFKGRGSLLTWFKQLQFQMQIRRNHTTSEVSSEITLYNTGSQNDYIVKVDPNNGFTQLTAREIKRTIAFREPINDSFKDWTETWKNDLAAAVSAHKFPEICYYCP</sequence>
<protein>
    <recommendedName>
        <fullName evidence="4">Secreted protein</fullName>
    </recommendedName>
</protein>
<keyword evidence="1" id="KW-0732">Signal</keyword>
<dbReference type="Proteomes" id="UP001151699">
    <property type="component" value="Chromosome A"/>
</dbReference>
<accession>A0A9Q0NHM4</accession>